<dbReference type="InterPro" id="IPR036180">
    <property type="entry name" value="Gelsolin-like_dom_sf"/>
</dbReference>
<dbReference type="GO" id="GO:0006886">
    <property type="term" value="P:intracellular protein transport"/>
    <property type="evidence" value="ECO:0007669"/>
    <property type="project" value="InterPro"/>
</dbReference>
<dbReference type="PANTHER" id="PTHR11439">
    <property type="entry name" value="GAG-POL-RELATED RETROTRANSPOSON"/>
    <property type="match status" value="1"/>
</dbReference>
<dbReference type="SUPFAM" id="SSF81811">
    <property type="entry name" value="Helical domain of Sec23/24"/>
    <property type="match status" value="1"/>
</dbReference>
<evidence type="ECO:0000259" key="2">
    <source>
        <dbReference type="Pfam" id="PF07727"/>
    </source>
</evidence>
<dbReference type="GO" id="GO:0030127">
    <property type="term" value="C:COPII vesicle coat"/>
    <property type="evidence" value="ECO:0007669"/>
    <property type="project" value="InterPro"/>
</dbReference>
<dbReference type="GO" id="GO:0006888">
    <property type="term" value="P:endoplasmic reticulum to Golgi vesicle-mediated transport"/>
    <property type="evidence" value="ECO:0007669"/>
    <property type="project" value="InterPro"/>
</dbReference>
<evidence type="ECO:0000313" key="3">
    <source>
        <dbReference type="EnsemblPlants" id="EMT13140"/>
    </source>
</evidence>
<dbReference type="InterPro" id="IPR043502">
    <property type="entry name" value="DNA/RNA_pol_sf"/>
</dbReference>
<dbReference type="SUPFAM" id="SSF56672">
    <property type="entry name" value="DNA/RNA polymerases"/>
    <property type="match status" value="1"/>
</dbReference>
<dbReference type="EnsemblPlants" id="EMT13140">
    <property type="protein sequence ID" value="EMT13140"/>
    <property type="gene ID" value="F775_02907"/>
</dbReference>
<protein>
    <submittedName>
        <fullName evidence="3">Retrovirus-related Pol polyprotein from transposon TNT 1-94</fullName>
    </submittedName>
</protein>
<sequence>MDVKFAFLNGDLLEEVYVQRPPGSAVAGQEGKVLRLRKALYGLRQAPRAWNAKLDESLCALGFERCPSEHAVYRRGSRASLLIVGVYVDDLVITGAATTEIISFKQQMTGMFRMSDLGMLSYNLGIEVSQERDRIVLGQAAYAKRLLESAGMEDCNPSNTPMEARIKLSKESTAAPVDKTKYRSIIGGLRYLVHTRPDGSFAVGYLSRFMEKPASDHYAAVKHLLRYVAGTLDHGCAYERGDGGLQLTGYSDSDHAGDTDDRKSTRGVIFFLGKSPVSWQSPKQRVVALSSCEAEYMAATAAVCQGIWLSRLLGEMLNKEAARPKILVDNKSAFSLAKNPLFHDRRKHIEIRYHFIRAVHGECEAAGPPLRCCPANPLVRPGGAAGLVAPPPQQLGAPALQAAASPGAARRRPIRPPPSALQQGRSHNLPRGALCLLHSGMPAFQQPMQSADHATVSHLRAFDSMGTLQVQSLAEDFQSLPVSSEPGSSLDDVQGGSARCQLWLGWGNPLSKMQDISIHTLMQHLQMLEGNGAAIFAHCSMMEKYGFPWTQIEFLTFGSTSHFHNFKSSLSQLQMMVVADLDDVFLPLPDDLLDNINVEAALGPAHGAASMVMGQTGDKEHILRIPEDPFYRQMAAEFMKNQVYHYPSFKATTQREKLKHELTRETASESVMRIRCGKDIHHPLVKDVSGCIRQLHLRSQILVKCIVKQILVPLCQGWLESCPAANTVKASEKFEGIPEPICCTTSHRKETDIYILALCKSLALSGGYADVSLDERCAAGFSMMILPARRLLNFIYPSLYRLDEVLTVGLNPCFKMKFHLYIVQPAGIQPDRIDGSLKRLPLTLQCLDTAGLYLLDDGFTFLVWLGRMLQPELMNDILGVSLSSIPDLSKIQLRECDNNHLRDFMAVLRAPRERDSWRYQLPCVVRQGEQPREGFLLLSNLVEDQMAGTSSYMGWILQVDRQNTKLMMMHGGWT</sequence>
<dbReference type="Pfam" id="PF07727">
    <property type="entry name" value="RVT_2"/>
    <property type="match status" value="1"/>
</dbReference>
<dbReference type="SUPFAM" id="SSF53300">
    <property type="entry name" value="vWA-like"/>
    <property type="match status" value="1"/>
</dbReference>
<dbReference type="PANTHER" id="PTHR11439:SF515">
    <property type="entry name" value="GAG-POL POLYPROTEIN"/>
    <property type="match status" value="1"/>
</dbReference>
<accession>R7W628</accession>
<dbReference type="CDD" id="cd09272">
    <property type="entry name" value="RNase_HI_RT_Ty1"/>
    <property type="match status" value="1"/>
</dbReference>
<dbReference type="ExpressionAtlas" id="R7W628">
    <property type="expression patterns" value="baseline"/>
</dbReference>
<dbReference type="InterPro" id="IPR029006">
    <property type="entry name" value="ADF-H/Gelsolin-like_dom_sf"/>
</dbReference>
<proteinExistence type="predicted"/>
<dbReference type="AlphaFoldDB" id="R7W628"/>
<reference evidence="3" key="1">
    <citation type="submission" date="2015-06" db="UniProtKB">
        <authorList>
            <consortium name="EnsemblPlants"/>
        </authorList>
    </citation>
    <scope>IDENTIFICATION</scope>
</reference>
<dbReference type="Gene3D" id="3.40.20.10">
    <property type="entry name" value="Severin"/>
    <property type="match status" value="1"/>
</dbReference>
<feature type="domain" description="Reverse transcriptase Ty1/copia-type" evidence="2">
    <location>
        <begin position="1"/>
        <end position="163"/>
    </location>
</feature>
<dbReference type="InterPro" id="IPR036465">
    <property type="entry name" value="vWFA_dom_sf"/>
</dbReference>
<dbReference type="SUPFAM" id="SSF82754">
    <property type="entry name" value="C-terminal, gelsolin-like domain of Sec23/24"/>
    <property type="match status" value="1"/>
</dbReference>
<dbReference type="Gene3D" id="3.40.50.410">
    <property type="entry name" value="von Willebrand factor, type A domain"/>
    <property type="match status" value="1"/>
</dbReference>
<name>R7W628_AEGTA</name>
<dbReference type="InterPro" id="IPR006896">
    <property type="entry name" value="Sec23/24_trunk_dom"/>
</dbReference>
<dbReference type="InterPro" id="IPR013103">
    <property type="entry name" value="RVT_2"/>
</dbReference>
<dbReference type="Pfam" id="PF04811">
    <property type="entry name" value="Sec23_trunk"/>
    <property type="match status" value="1"/>
</dbReference>
<dbReference type="InterPro" id="IPR036175">
    <property type="entry name" value="Sec23/24_helical_dom_sf"/>
</dbReference>
<organism evidence="3">
    <name type="scientific">Aegilops tauschii</name>
    <name type="common">Tausch's goatgrass</name>
    <name type="synonym">Aegilops squarrosa</name>
    <dbReference type="NCBI Taxonomy" id="37682"/>
    <lineage>
        <taxon>Eukaryota</taxon>
        <taxon>Viridiplantae</taxon>
        <taxon>Streptophyta</taxon>
        <taxon>Embryophyta</taxon>
        <taxon>Tracheophyta</taxon>
        <taxon>Spermatophyta</taxon>
        <taxon>Magnoliopsida</taxon>
        <taxon>Liliopsida</taxon>
        <taxon>Poales</taxon>
        <taxon>Poaceae</taxon>
        <taxon>BOP clade</taxon>
        <taxon>Pooideae</taxon>
        <taxon>Triticodae</taxon>
        <taxon>Triticeae</taxon>
        <taxon>Triticinae</taxon>
        <taxon>Aegilops</taxon>
    </lineage>
</organism>
<evidence type="ECO:0000259" key="1">
    <source>
        <dbReference type="Pfam" id="PF04811"/>
    </source>
</evidence>
<dbReference type="Gene3D" id="1.20.120.730">
    <property type="entry name" value="Sec23/Sec24 helical domain"/>
    <property type="match status" value="1"/>
</dbReference>
<feature type="domain" description="Sec23/Sec24 trunk" evidence="1">
    <location>
        <begin position="549"/>
        <end position="597"/>
    </location>
</feature>